<keyword evidence="2" id="KW-0732">Signal</keyword>
<keyword evidence="4" id="KW-1185">Reference proteome</keyword>
<feature type="signal peptide" evidence="2">
    <location>
        <begin position="1"/>
        <end position="20"/>
    </location>
</feature>
<evidence type="ECO:0000313" key="3">
    <source>
        <dbReference type="EMBL" id="RFU27565.1"/>
    </source>
</evidence>
<feature type="region of interest" description="Disordered" evidence="1">
    <location>
        <begin position="24"/>
        <end position="48"/>
    </location>
</feature>
<evidence type="ECO:0000256" key="2">
    <source>
        <dbReference type="SAM" id="SignalP"/>
    </source>
</evidence>
<feature type="compositionally biased region" description="Polar residues" evidence="1">
    <location>
        <begin position="24"/>
        <end position="35"/>
    </location>
</feature>
<reference evidence="3 4" key="1">
    <citation type="submission" date="2018-05" db="EMBL/GenBank/DDBJ databases">
        <title>Draft genome sequence of Scytalidium lignicola DSM 105466, a ubiquitous saprotrophic fungus.</title>
        <authorList>
            <person name="Buettner E."/>
            <person name="Gebauer A.M."/>
            <person name="Hofrichter M."/>
            <person name="Liers C."/>
            <person name="Kellner H."/>
        </authorList>
    </citation>
    <scope>NUCLEOTIDE SEQUENCE [LARGE SCALE GENOMIC DNA]</scope>
    <source>
        <strain evidence="3 4">DSM 105466</strain>
    </source>
</reference>
<feature type="non-terminal residue" evidence="3">
    <location>
        <position position="211"/>
    </location>
</feature>
<sequence length="211" mass="23822">MTSLLHTIILFSLAIASASSFNHQQPLTPQLPTSASHEDWQTIPGDSPFRHCGDVHPESDLFDIERVTLHPYPLRRNEDYTLIITGTFHATIPPDAPIDILVAVPATHDPDMPAQNYTVVEEFCRMTGPITQPASADDVLYDTPKMYNNTIQTCTGERPVRAVLPRPARIEYNSDVFWAFPEGLWFAKLDAKMPEGDDRRIFCLEVEFELI</sequence>
<evidence type="ECO:0000256" key="1">
    <source>
        <dbReference type="SAM" id="MobiDB-lite"/>
    </source>
</evidence>
<comment type="caution">
    <text evidence="3">The sequence shown here is derived from an EMBL/GenBank/DDBJ whole genome shotgun (WGS) entry which is preliminary data.</text>
</comment>
<evidence type="ECO:0008006" key="5">
    <source>
        <dbReference type="Google" id="ProtNLM"/>
    </source>
</evidence>
<organism evidence="3 4">
    <name type="scientific">Scytalidium lignicola</name>
    <name type="common">Hyphomycete</name>
    <dbReference type="NCBI Taxonomy" id="5539"/>
    <lineage>
        <taxon>Eukaryota</taxon>
        <taxon>Fungi</taxon>
        <taxon>Dikarya</taxon>
        <taxon>Ascomycota</taxon>
        <taxon>Pezizomycotina</taxon>
        <taxon>Leotiomycetes</taxon>
        <taxon>Leotiomycetes incertae sedis</taxon>
        <taxon>Scytalidium</taxon>
    </lineage>
</organism>
<name>A0A3E2H2I9_SCYLI</name>
<feature type="non-terminal residue" evidence="3">
    <location>
        <position position="1"/>
    </location>
</feature>
<evidence type="ECO:0000313" key="4">
    <source>
        <dbReference type="Proteomes" id="UP000258309"/>
    </source>
</evidence>
<dbReference type="EMBL" id="NCSJ02000200">
    <property type="protein sequence ID" value="RFU27565.1"/>
    <property type="molecule type" value="Genomic_DNA"/>
</dbReference>
<protein>
    <recommendedName>
        <fullName evidence="5">Phosphatidylglycerol/phosphatidylinositol transfer protein</fullName>
    </recommendedName>
</protein>
<dbReference type="Proteomes" id="UP000258309">
    <property type="component" value="Unassembled WGS sequence"/>
</dbReference>
<dbReference type="AlphaFoldDB" id="A0A3E2H2I9"/>
<proteinExistence type="predicted"/>
<gene>
    <name evidence="3" type="ORF">B7463_g8781</name>
</gene>
<feature type="chain" id="PRO_5017689556" description="Phosphatidylglycerol/phosphatidylinositol transfer protein" evidence="2">
    <location>
        <begin position="21"/>
        <end position="211"/>
    </location>
</feature>
<accession>A0A3E2H2I9</accession>